<evidence type="ECO:0000313" key="3">
    <source>
        <dbReference type="EMBL" id="PVD21897.1"/>
    </source>
</evidence>
<evidence type="ECO:0000256" key="2">
    <source>
        <dbReference type="SAM" id="SignalP"/>
    </source>
</evidence>
<feature type="signal peptide" evidence="2">
    <location>
        <begin position="1"/>
        <end position="23"/>
    </location>
</feature>
<dbReference type="GO" id="GO:0006689">
    <property type="term" value="P:ganglioside catabolic process"/>
    <property type="evidence" value="ECO:0007669"/>
    <property type="project" value="InterPro"/>
</dbReference>
<keyword evidence="1 2" id="KW-0732">Signal</keyword>
<dbReference type="GO" id="GO:0005319">
    <property type="term" value="F:lipid transporter activity"/>
    <property type="evidence" value="ECO:0007669"/>
    <property type="project" value="TreeGrafter"/>
</dbReference>
<dbReference type="GO" id="GO:0008047">
    <property type="term" value="F:enzyme activator activity"/>
    <property type="evidence" value="ECO:0007669"/>
    <property type="project" value="InterPro"/>
</dbReference>
<gene>
    <name evidence="3" type="ORF">C0Q70_17700</name>
</gene>
<dbReference type="InterPro" id="IPR036846">
    <property type="entry name" value="GM2-AP_sf"/>
</dbReference>
<comment type="caution">
    <text evidence="3">The sequence shown here is derived from an EMBL/GenBank/DDBJ whole genome shotgun (WGS) entry which is preliminary data.</text>
</comment>
<reference evidence="3 4" key="1">
    <citation type="submission" date="2018-04" db="EMBL/GenBank/DDBJ databases">
        <title>The genome of golden apple snail Pomacea canaliculata provides insight into stress tolerance and invasive adaptation.</title>
        <authorList>
            <person name="Liu C."/>
            <person name="Liu B."/>
            <person name="Ren Y."/>
            <person name="Zhang Y."/>
            <person name="Wang H."/>
            <person name="Li S."/>
            <person name="Jiang F."/>
            <person name="Yin L."/>
            <person name="Zhang G."/>
            <person name="Qian W."/>
            <person name="Fan W."/>
        </authorList>
    </citation>
    <scope>NUCLEOTIDE SEQUENCE [LARGE SCALE GENOMIC DNA]</scope>
    <source>
        <strain evidence="3">SZHN2017</strain>
        <tissue evidence="3">Muscle</tissue>
    </source>
</reference>
<evidence type="ECO:0000256" key="1">
    <source>
        <dbReference type="ARBA" id="ARBA00022729"/>
    </source>
</evidence>
<dbReference type="OrthoDB" id="6409159at2759"/>
<dbReference type="GO" id="GO:0009898">
    <property type="term" value="C:cytoplasmic side of plasma membrane"/>
    <property type="evidence" value="ECO:0007669"/>
    <property type="project" value="TreeGrafter"/>
</dbReference>
<name>A0A2T7NL43_POMCA</name>
<evidence type="ECO:0000313" key="4">
    <source>
        <dbReference type="Proteomes" id="UP000245119"/>
    </source>
</evidence>
<feature type="chain" id="PRO_5015531490" description="MD-2-related lipid-recognition domain-containing protein" evidence="2">
    <location>
        <begin position="24"/>
        <end position="152"/>
    </location>
</feature>
<organism evidence="3 4">
    <name type="scientific">Pomacea canaliculata</name>
    <name type="common">Golden apple snail</name>
    <dbReference type="NCBI Taxonomy" id="400727"/>
    <lineage>
        <taxon>Eukaryota</taxon>
        <taxon>Metazoa</taxon>
        <taxon>Spiralia</taxon>
        <taxon>Lophotrochozoa</taxon>
        <taxon>Mollusca</taxon>
        <taxon>Gastropoda</taxon>
        <taxon>Caenogastropoda</taxon>
        <taxon>Architaenioglossa</taxon>
        <taxon>Ampullarioidea</taxon>
        <taxon>Ampullariidae</taxon>
        <taxon>Pomacea</taxon>
    </lineage>
</organism>
<accession>A0A2T7NL43</accession>
<dbReference type="PANTHER" id="PTHR17357">
    <property type="entry name" value="GM2 GANGLIOSIDE ACTIVATOR PROTEIN"/>
    <property type="match status" value="1"/>
</dbReference>
<dbReference type="AlphaFoldDB" id="A0A2T7NL43"/>
<dbReference type="SUPFAM" id="SSF63707">
    <property type="entry name" value="Ganglioside M2 (gm2) activator"/>
    <property type="match status" value="1"/>
</dbReference>
<dbReference type="PANTHER" id="PTHR17357:SF0">
    <property type="entry name" value="GANGLIOSIDE GM2 ACTIVATOR"/>
    <property type="match status" value="1"/>
</dbReference>
<dbReference type="InterPro" id="IPR028996">
    <property type="entry name" value="GM2-AP"/>
</dbReference>
<dbReference type="Gene3D" id="2.70.220.10">
    <property type="entry name" value="Ganglioside GM2 activator"/>
    <property type="match status" value="1"/>
</dbReference>
<sequence length="152" mass="16482">MMMMIYSTAMKLILFLLFTTVVAREFVARMEMPSPSVERSLFDLLMKERAKKPTRVEEFVFTNCGNPATELFLVNQLNISPDPIPSAGAITVNFEGSARQQIVSPVKGNYSLPGVSMDISLGALPSGDYEATVDLTSAAGSVGCYGLKFTLA</sequence>
<dbReference type="Proteomes" id="UP000245119">
    <property type="component" value="Linkage Group LG11"/>
</dbReference>
<keyword evidence="4" id="KW-1185">Reference proteome</keyword>
<evidence type="ECO:0008006" key="5">
    <source>
        <dbReference type="Google" id="ProtNLM"/>
    </source>
</evidence>
<proteinExistence type="predicted"/>
<dbReference type="EMBL" id="PZQS01000011">
    <property type="protein sequence ID" value="PVD21897.1"/>
    <property type="molecule type" value="Genomic_DNA"/>
</dbReference>
<protein>
    <recommendedName>
        <fullName evidence="5">MD-2-related lipid-recognition domain-containing protein</fullName>
    </recommendedName>
</protein>